<proteinExistence type="predicted"/>
<name>A0A0W7Z0Z6_9BURK</name>
<evidence type="ECO:0000313" key="3">
    <source>
        <dbReference type="Proteomes" id="UP000053300"/>
    </source>
</evidence>
<evidence type="ECO:0000256" key="1">
    <source>
        <dbReference type="SAM" id="MobiDB-lite"/>
    </source>
</evidence>
<dbReference type="STRING" id="225992.B5M06_10235"/>
<accession>A0A0W7Z0Z6</accession>
<dbReference type="EMBL" id="LPXH01000025">
    <property type="protein sequence ID" value="KUF40931.1"/>
    <property type="molecule type" value="Genomic_DNA"/>
</dbReference>
<reference evidence="2 3" key="1">
    <citation type="submission" date="2015-12" db="EMBL/GenBank/DDBJ databases">
        <title>Complete genome sequence of a multi-drug resistant strain Acidovorax sp. 12322-1.</title>
        <authorList>
            <person name="Ming D."/>
            <person name="Wang M."/>
            <person name="Hu S."/>
            <person name="Zhou Y."/>
            <person name="Jiang T."/>
        </authorList>
    </citation>
    <scope>NUCLEOTIDE SEQUENCE [LARGE SCALE GENOMIC DNA]</scope>
    <source>
        <strain evidence="2 3">12322-1</strain>
    </source>
</reference>
<comment type="caution">
    <text evidence="2">The sequence shown here is derived from an EMBL/GenBank/DDBJ whole genome shotgun (WGS) entry which is preliminary data.</text>
</comment>
<evidence type="ECO:0000313" key="2">
    <source>
        <dbReference type="EMBL" id="KUF40931.1"/>
    </source>
</evidence>
<organism evidence="2 3">
    <name type="scientific">Comamonas kerstersii</name>
    <dbReference type="NCBI Taxonomy" id="225992"/>
    <lineage>
        <taxon>Bacteria</taxon>
        <taxon>Pseudomonadati</taxon>
        <taxon>Pseudomonadota</taxon>
        <taxon>Betaproteobacteria</taxon>
        <taxon>Burkholderiales</taxon>
        <taxon>Comamonadaceae</taxon>
        <taxon>Comamonas</taxon>
    </lineage>
</organism>
<protein>
    <submittedName>
        <fullName evidence="2">Uncharacterized protein</fullName>
    </submittedName>
</protein>
<feature type="region of interest" description="Disordered" evidence="1">
    <location>
        <begin position="1"/>
        <end position="28"/>
    </location>
</feature>
<feature type="compositionally biased region" description="Basic residues" evidence="1">
    <location>
        <begin position="1"/>
        <end position="13"/>
    </location>
</feature>
<feature type="region of interest" description="Disordered" evidence="1">
    <location>
        <begin position="54"/>
        <end position="95"/>
    </location>
</feature>
<sequence>MALLPKNHHRKTRLFAPSRPNYSDFNSPPDGDYVRYVEDLMAWAEHEQQRQRLRALGEKSALQSSEQEWGRTPAAPAPKPSSTAVPTTEPGSVEGAVVRFQRKAQQLQQKAQAQGTSKGKPQASSLGWVLLIPMLVVAGIFAPDLLPVVIVLWVVFSVIQSVRKASQSNKR</sequence>
<gene>
    <name evidence="2" type="ORF">AS359_08810</name>
</gene>
<dbReference type="AlphaFoldDB" id="A0A0W7Z0Z6"/>
<keyword evidence="3" id="KW-1185">Reference proteome</keyword>
<accession>A0A1V3TJ41</accession>
<dbReference type="RefSeq" id="WP_058879726.1">
    <property type="nucleotide sequence ID" value="NZ_CAUCIF010000001.1"/>
</dbReference>
<dbReference type="Proteomes" id="UP000053300">
    <property type="component" value="Unassembled WGS sequence"/>
</dbReference>